<dbReference type="InterPro" id="IPR013766">
    <property type="entry name" value="Thioredoxin_domain"/>
</dbReference>
<dbReference type="PROSITE" id="PS51352">
    <property type="entry name" value="THIOREDOXIN_2"/>
    <property type="match status" value="1"/>
</dbReference>
<dbReference type="KEGG" id="bsan:CHH28_16130"/>
<dbReference type="InterPro" id="IPR000866">
    <property type="entry name" value="AhpC/TSA"/>
</dbReference>
<protein>
    <submittedName>
        <fullName evidence="2">Thioredoxin peroxidase</fullName>
    </submittedName>
</protein>
<keyword evidence="2" id="KW-0560">Oxidoreductase</keyword>
<dbReference type="Proteomes" id="UP000202440">
    <property type="component" value="Chromosome"/>
</dbReference>
<organism evidence="2 3">
    <name type="scientific">Bacterioplanes sanyensis</name>
    <dbReference type="NCBI Taxonomy" id="1249553"/>
    <lineage>
        <taxon>Bacteria</taxon>
        <taxon>Pseudomonadati</taxon>
        <taxon>Pseudomonadota</taxon>
        <taxon>Gammaproteobacteria</taxon>
        <taxon>Oceanospirillales</taxon>
        <taxon>Oceanospirillaceae</taxon>
        <taxon>Bacterioplanes</taxon>
    </lineage>
</organism>
<evidence type="ECO:0000259" key="1">
    <source>
        <dbReference type="PROSITE" id="PS51352"/>
    </source>
</evidence>
<dbReference type="SUPFAM" id="SSF52833">
    <property type="entry name" value="Thioredoxin-like"/>
    <property type="match status" value="1"/>
</dbReference>
<dbReference type="GO" id="GO:0004601">
    <property type="term" value="F:peroxidase activity"/>
    <property type="evidence" value="ECO:0007669"/>
    <property type="project" value="UniProtKB-KW"/>
</dbReference>
<gene>
    <name evidence="2" type="ORF">CHH28_16130</name>
</gene>
<proteinExistence type="predicted"/>
<accession>A0A222FNG8</accession>
<keyword evidence="2" id="KW-0575">Peroxidase</keyword>
<feature type="domain" description="Thioredoxin" evidence="1">
    <location>
        <begin position="8"/>
        <end position="167"/>
    </location>
</feature>
<sequence>MSSMTITLHPGEAFPEMTLADLQGTQRSLHQPLGECDWQMLVVYRGRHCPLCTRFLNELSEYRSRLQAIGIDLLAVSGDSDAQLRDHMERLQVNFPLLYGLTVAQMQRLGLFISHPRSEQETDHPFAEPGLFIINQQGNLQVVDLSNNPFVRPNLESLVSGLEWIRSNDYPIRGTYQ</sequence>
<dbReference type="AlphaFoldDB" id="A0A222FNG8"/>
<dbReference type="OrthoDB" id="9809746at2"/>
<reference evidence="2 3" key="1">
    <citation type="submission" date="2017-07" db="EMBL/GenBank/DDBJ databases">
        <title>Annotated genome sequence of Bacterioplanes sanyensis isolated from Red Sea.</title>
        <authorList>
            <person name="Rehman Z.U."/>
        </authorList>
    </citation>
    <scope>NUCLEOTIDE SEQUENCE [LARGE SCALE GENOMIC DNA]</scope>
    <source>
        <strain evidence="2 3">NV9</strain>
    </source>
</reference>
<dbReference type="Pfam" id="PF00578">
    <property type="entry name" value="AhpC-TSA"/>
    <property type="match status" value="1"/>
</dbReference>
<dbReference type="Gene3D" id="3.40.30.10">
    <property type="entry name" value="Glutaredoxin"/>
    <property type="match status" value="1"/>
</dbReference>
<dbReference type="InterPro" id="IPR036249">
    <property type="entry name" value="Thioredoxin-like_sf"/>
</dbReference>
<name>A0A222FNG8_9GAMM</name>
<keyword evidence="3" id="KW-1185">Reference proteome</keyword>
<evidence type="ECO:0000313" key="3">
    <source>
        <dbReference type="Proteomes" id="UP000202440"/>
    </source>
</evidence>
<dbReference type="EMBL" id="CP022530">
    <property type="protein sequence ID" value="ASP40106.1"/>
    <property type="molecule type" value="Genomic_DNA"/>
</dbReference>
<evidence type="ECO:0000313" key="2">
    <source>
        <dbReference type="EMBL" id="ASP40106.1"/>
    </source>
</evidence>